<gene>
    <name evidence="2" type="ORF">GCM10023191_053730</name>
</gene>
<comment type="caution">
    <text evidence="2">The sequence shown here is derived from an EMBL/GenBank/DDBJ whole genome shotgun (WGS) entry which is preliminary data.</text>
</comment>
<reference evidence="3" key="1">
    <citation type="journal article" date="2019" name="Int. J. Syst. Evol. Microbiol.">
        <title>The Global Catalogue of Microorganisms (GCM) 10K type strain sequencing project: providing services to taxonomists for standard genome sequencing and annotation.</title>
        <authorList>
            <consortium name="The Broad Institute Genomics Platform"/>
            <consortium name="The Broad Institute Genome Sequencing Center for Infectious Disease"/>
            <person name="Wu L."/>
            <person name="Ma J."/>
        </authorList>
    </citation>
    <scope>NUCLEOTIDE SEQUENCE [LARGE SCALE GENOMIC DNA]</scope>
    <source>
        <strain evidence="3">JCM 17933</strain>
    </source>
</reference>
<feature type="transmembrane region" description="Helical" evidence="1">
    <location>
        <begin position="95"/>
        <end position="121"/>
    </location>
</feature>
<dbReference type="EMBL" id="BAABHF010000027">
    <property type="protein sequence ID" value="GAA4502335.1"/>
    <property type="molecule type" value="Genomic_DNA"/>
</dbReference>
<organism evidence="2 3">
    <name type="scientific">Actinoallomurus oryzae</name>
    <dbReference type="NCBI Taxonomy" id="502180"/>
    <lineage>
        <taxon>Bacteria</taxon>
        <taxon>Bacillati</taxon>
        <taxon>Actinomycetota</taxon>
        <taxon>Actinomycetes</taxon>
        <taxon>Streptosporangiales</taxon>
        <taxon>Thermomonosporaceae</taxon>
        <taxon>Actinoallomurus</taxon>
    </lineage>
</organism>
<evidence type="ECO:0000313" key="2">
    <source>
        <dbReference type="EMBL" id="GAA4502335.1"/>
    </source>
</evidence>
<feature type="transmembrane region" description="Helical" evidence="1">
    <location>
        <begin position="27"/>
        <end position="49"/>
    </location>
</feature>
<sequence>MLGKPLLFLSAYAPLFALLAIRFKPLAIMLTCVGLAILGLLALLLLLRLDARATPGAHRLKQVKDADAEAGAYLGAYLLPFLTVSTPSVRDAAAYAGFIIISGAIYLHSSVVQINPLLYLLGYRVLQVVDTNDLQAYLVTRRPAQVDQYIVATRFRDDVLIDRTRRSEQLDSDGT</sequence>
<keyword evidence="3" id="KW-1185">Reference proteome</keyword>
<keyword evidence="1" id="KW-1133">Transmembrane helix</keyword>
<protein>
    <submittedName>
        <fullName evidence="2">Uncharacterized protein</fullName>
    </submittedName>
</protein>
<keyword evidence="1" id="KW-0812">Transmembrane</keyword>
<proteinExistence type="predicted"/>
<accession>A0ABP8QHS2</accession>
<evidence type="ECO:0000313" key="3">
    <source>
        <dbReference type="Proteomes" id="UP001500503"/>
    </source>
</evidence>
<dbReference type="RefSeq" id="WP_345468642.1">
    <property type="nucleotide sequence ID" value="NZ_BAABHF010000027.1"/>
</dbReference>
<keyword evidence="1" id="KW-0472">Membrane</keyword>
<feature type="transmembrane region" description="Helical" evidence="1">
    <location>
        <begin position="70"/>
        <end position="89"/>
    </location>
</feature>
<dbReference type="Proteomes" id="UP001500503">
    <property type="component" value="Unassembled WGS sequence"/>
</dbReference>
<evidence type="ECO:0000256" key="1">
    <source>
        <dbReference type="SAM" id="Phobius"/>
    </source>
</evidence>
<name>A0ABP8QHS2_9ACTN</name>